<gene>
    <name evidence="2" type="ORF">RND71_012528</name>
</gene>
<feature type="region of interest" description="Disordered" evidence="1">
    <location>
        <begin position="1"/>
        <end position="81"/>
    </location>
</feature>
<evidence type="ECO:0000313" key="2">
    <source>
        <dbReference type="EMBL" id="KAK4368736.1"/>
    </source>
</evidence>
<organism evidence="2 3">
    <name type="scientific">Anisodus tanguticus</name>
    <dbReference type="NCBI Taxonomy" id="243964"/>
    <lineage>
        <taxon>Eukaryota</taxon>
        <taxon>Viridiplantae</taxon>
        <taxon>Streptophyta</taxon>
        <taxon>Embryophyta</taxon>
        <taxon>Tracheophyta</taxon>
        <taxon>Spermatophyta</taxon>
        <taxon>Magnoliopsida</taxon>
        <taxon>eudicotyledons</taxon>
        <taxon>Gunneridae</taxon>
        <taxon>Pentapetalae</taxon>
        <taxon>asterids</taxon>
        <taxon>lamiids</taxon>
        <taxon>Solanales</taxon>
        <taxon>Solanaceae</taxon>
        <taxon>Solanoideae</taxon>
        <taxon>Hyoscyameae</taxon>
        <taxon>Anisodus</taxon>
    </lineage>
</organism>
<accession>A0AAE1SH77</accession>
<sequence>MSSEQPSARPAVSRPIAQPKITSDEGRRKSARVEQPSSSAQMSAASDSSNAPKAPASSGDKFSREDSMKKASHVHPKLPDYDDIASKLASPRMNSKLAENGLAEWAALFNKMCERFSTTMVVELTQR</sequence>
<evidence type="ECO:0000313" key="3">
    <source>
        <dbReference type="Proteomes" id="UP001291623"/>
    </source>
</evidence>
<name>A0AAE1SH77_9SOLA</name>
<dbReference type="AlphaFoldDB" id="A0AAE1SH77"/>
<dbReference type="Proteomes" id="UP001291623">
    <property type="component" value="Unassembled WGS sequence"/>
</dbReference>
<feature type="compositionally biased region" description="Basic and acidic residues" evidence="1">
    <location>
        <begin position="22"/>
        <end position="32"/>
    </location>
</feature>
<comment type="caution">
    <text evidence="2">The sequence shown here is derived from an EMBL/GenBank/DDBJ whole genome shotgun (WGS) entry which is preliminary data.</text>
</comment>
<keyword evidence="3" id="KW-1185">Reference proteome</keyword>
<evidence type="ECO:0000256" key="1">
    <source>
        <dbReference type="SAM" id="MobiDB-lite"/>
    </source>
</evidence>
<feature type="compositionally biased region" description="Low complexity" evidence="1">
    <location>
        <begin position="37"/>
        <end position="51"/>
    </location>
</feature>
<dbReference type="EMBL" id="JAVYJV010000006">
    <property type="protein sequence ID" value="KAK4368736.1"/>
    <property type="molecule type" value="Genomic_DNA"/>
</dbReference>
<reference evidence="2" key="1">
    <citation type="submission" date="2023-12" db="EMBL/GenBank/DDBJ databases">
        <title>Genome assembly of Anisodus tanguticus.</title>
        <authorList>
            <person name="Wang Y.-J."/>
        </authorList>
    </citation>
    <scope>NUCLEOTIDE SEQUENCE</scope>
    <source>
        <strain evidence="2">KB-2021</strain>
        <tissue evidence="2">Leaf</tissue>
    </source>
</reference>
<proteinExistence type="predicted"/>
<protein>
    <submittedName>
        <fullName evidence="2">Uncharacterized protein</fullName>
    </submittedName>
</protein>